<dbReference type="Proteomes" id="UP000485484">
    <property type="component" value="Unassembled WGS sequence"/>
</dbReference>
<feature type="transmembrane region" description="Helical" evidence="9">
    <location>
        <begin position="44"/>
        <end position="64"/>
    </location>
</feature>
<evidence type="ECO:0000256" key="5">
    <source>
        <dbReference type="ARBA" id="ARBA00022692"/>
    </source>
</evidence>
<comment type="caution">
    <text evidence="10">The sequence shown here is derived from an EMBL/GenBank/DDBJ whole genome shotgun (WGS) entry which is preliminary data.</text>
</comment>
<dbReference type="Pfam" id="PF02386">
    <property type="entry name" value="TrkH"/>
    <property type="match status" value="1"/>
</dbReference>
<evidence type="ECO:0000256" key="2">
    <source>
        <dbReference type="ARBA" id="ARBA00009137"/>
    </source>
</evidence>
<keyword evidence="7" id="KW-0406">Ion transport</keyword>
<keyword evidence="3" id="KW-0813">Transport</keyword>
<dbReference type="GO" id="GO:0005886">
    <property type="term" value="C:plasma membrane"/>
    <property type="evidence" value="ECO:0007669"/>
    <property type="project" value="UniProtKB-SubCell"/>
</dbReference>
<evidence type="ECO:0000313" key="10">
    <source>
        <dbReference type="EMBL" id="OPZ91164.1"/>
    </source>
</evidence>
<dbReference type="InterPro" id="IPR003445">
    <property type="entry name" value="Cat_transpt"/>
</dbReference>
<keyword evidence="8 9" id="KW-0472">Membrane</keyword>
<feature type="transmembrane region" description="Helical" evidence="9">
    <location>
        <begin position="186"/>
        <end position="205"/>
    </location>
</feature>
<dbReference type="EMBL" id="MWAK01000197">
    <property type="protein sequence ID" value="OPZ91164.1"/>
    <property type="molecule type" value="Genomic_DNA"/>
</dbReference>
<dbReference type="GO" id="GO:0008324">
    <property type="term" value="F:monoatomic cation transmembrane transporter activity"/>
    <property type="evidence" value="ECO:0007669"/>
    <property type="project" value="InterPro"/>
</dbReference>
<sequence length="499" mass="54732">MFLKPRKEDFQIIGYYLGKLSAGLGIAMLLPLAAAFYYREWNAALDFIVGATIALILGCLLTLVRPRKTDLSWANGVVIAGLSWLVAMFLAAVPLYLSGHYQAFVDALFETMSGFATTGLSLTVDLDHLPQSYNLWRHTTQFLGGQGIVVIALTFFIRGVSGAFSLFVGEARDEKLLPNVISTARFIWLVTLVYLILGAGTLTLIGLRLGLTLDRSFFHGLCVFMAAWDTGGFSPQSQSILYYHSVYYEAATFFIFFLGSINFGLHYLIWNGRRGELWKDLEIRTYVFTISITVLITLFGLIQMAGFQDLPSIFRTGFYQVLSGHTGTGFMTVTASQFAGWSELALLGVILAMGAGGCVSSTAGAIKALRIGLVAKGFLRQVKTVLTPEQGLVTEKFHHFKDVVLDNRQVQTAGLLIIAYIGLYLAGTLVGMFCGYPFLPALFESVSAAANVGHTVGITGPAMPLALKLTYIIQMWVGRFEFLAIFVLAGFLYSWVRGR</sequence>
<evidence type="ECO:0000256" key="3">
    <source>
        <dbReference type="ARBA" id="ARBA00022448"/>
    </source>
</evidence>
<evidence type="ECO:0000256" key="4">
    <source>
        <dbReference type="ARBA" id="ARBA00022475"/>
    </source>
</evidence>
<dbReference type="AlphaFoldDB" id="A0A1V5MD52"/>
<evidence type="ECO:0000256" key="1">
    <source>
        <dbReference type="ARBA" id="ARBA00004651"/>
    </source>
</evidence>
<organism evidence="10">
    <name type="scientific">candidate division TA06 bacterium ADurb.Bin417</name>
    <dbReference type="NCBI Taxonomy" id="1852828"/>
    <lineage>
        <taxon>Bacteria</taxon>
        <taxon>Bacteria division TA06</taxon>
    </lineage>
</organism>
<evidence type="ECO:0000256" key="9">
    <source>
        <dbReference type="SAM" id="Phobius"/>
    </source>
</evidence>
<feature type="transmembrane region" description="Helical" evidence="9">
    <location>
        <begin position="471"/>
        <end position="496"/>
    </location>
</feature>
<protein>
    <submittedName>
        <fullName evidence="10">Trk system potassium uptake protein TrkG</fullName>
    </submittedName>
</protein>
<feature type="transmembrane region" description="Helical" evidence="9">
    <location>
        <begin position="76"/>
        <end position="97"/>
    </location>
</feature>
<name>A0A1V5MD52_UNCT6</name>
<feature type="transmembrane region" description="Helical" evidence="9">
    <location>
        <begin position="344"/>
        <end position="366"/>
    </location>
</feature>
<feature type="transmembrane region" description="Helical" evidence="9">
    <location>
        <begin position="415"/>
        <end position="439"/>
    </location>
</feature>
<gene>
    <name evidence="10" type="primary">trkG</name>
    <name evidence="10" type="ORF">BWY73_01157</name>
</gene>
<evidence type="ECO:0000256" key="6">
    <source>
        <dbReference type="ARBA" id="ARBA00022989"/>
    </source>
</evidence>
<dbReference type="GO" id="GO:0030001">
    <property type="term" value="P:metal ion transport"/>
    <property type="evidence" value="ECO:0007669"/>
    <property type="project" value="UniProtKB-ARBA"/>
</dbReference>
<reference evidence="10" key="1">
    <citation type="submission" date="2017-02" db="EMBL/GenBank/DDBJ databases">
        <title>Delving into the versatile metabolic prowess of the omnipresent phylum Bacteroidetes.</title>
        <authorList>
            <person name="Nobu M.K."/>
            <person name="Mei R."/>
            <person name="Narihiro T."/>
            <person name="Kuroda K."/>
            <person name="Liu W.-T."/>
        </authorList>
    </citation>
    <scope>NUCLEOTIDE SEQUENCE</scope>
    <source>
        <strain evidence="10">ADurb.Bin417</strain>
    </source>
</reference>
<dbReference type="PANTHER" id="PTHR32024">
    <property type="entry name" value="TRK SYSTEM POTASSIUM UPTAKE PROTEIN TRKG-RELATED"/>
    <property type="match status" value="1"/>
</dbReference>
<feature type="transmembrane region" description="Helical" evidence="9">
    <location>
        <begin position="12"/>
        <end position="38"/>
    </location>
</feature>
<accession>A0A1V5MD52</accession>
<feature type="transmembrane region" description="Helical" evidence="9">
    <location>
        <begin position="286"/>
        <end position="307"/>
    </location>
</feature>
<feature type="transmembrane region" description="Helical" evidence="9">
    <location>
        <begin position="246"/>
        <end position="265"/>
    </location>
</feature>
<keyword evidence="6 9" id="KW-1133">Transmembrane helix</keyword>
<keyword evidence="4" id="KW-1003">Cell membrane</keyword>
<keyword evidence="5 9" id="KW-0812">Transmembrane</keyword>
<proteinExistence type="inferred from homology"/>
<dbReference type="PANTHER" id="PTHR32024:SF2">
    <property type="entry name" value="TRK SYSTEM POTASSIUM UPTAKE PROTEIN TRKG-RELATED"/>
    <property type="match status" value="1"/>
</dbReference>
<evidence type="ECO:0000256" key="8">
    <source>
        <dbReference type="ARBA" id="ARBA00023136"/>
    </source>
</evidence>
<feature type="transmembrane region" description="Helical" evidence="9">
    <location>
        <begin position="147"/>
        <end position="166"/>
    </location>
</feature>
<comment type="similarity">
    <text evidence="2">Belongs to the TrkH potassium transport family.</text>
</comment>
<evidence type="ECO:0000256" key="7">
    <source>
        <dbReference type="ARBA" id="ARBA00023065"/>
    </source>
</evidence>
<comment type="subcellular location">
    <subcellularLocation>
        <location evidence="1">Cell membrane</location>
        <topology evidence="1">Multi-pass membrane protein</topology>
    </subcellularLocation>
</comment>